<evidence type="ECO:0000313" key="2">
    <source>
        <dbReference type="EMBL" id="CCO16042.1"/>
    </source>
</evidence>
<dbReference type="eggNOG" id="KOG2931">
    <property type="taxonomic scope" value="Eukaryota"/>
</dbReference>
<comment type="similarity">
    <text evidence="1">Belongs to the NDRG family.</text>
</comment>
<dbReference type="GeneID" id="19016255"/>
<dbReference type="SUPFAM" id="SSF53474">
    <property type="entry name" value="alpha/beta-Hydrolases"/>
    <property type="match status" value="1"/>
</dbReference>
<evidence type="ECO:0008006" key="4">
    <source>
        <dbReference type="Google" id="ProtNLM"/>
    </source>
</evidence>
<dbReference type="InterPro" id="IPR029058">
    <property type="entry name" value="AB_hydrolase_fold"/>
</dbReference>
<sequence>MSHVWYETYDLMTVQISTRYGNLSVSYDQSHHAECTPDETNIGKRPKRKPLITYHDCGTNHRTCFSSFFSCLGKEHEMNKKFCAYHVDAPGMQDGSVEGVPEEFEGEVTLDKLAQQLEDVSDFFGWTRGGTKTNNTEVFAIGVGSGATVLSIYANRFANPIVGVILVSPMSRQANYAEWMYAKWFRVKCVRARKRVSESGANHLMGRLFSKYGSDGFAGKFSSDLALTTRNEMQDMRVDALLAYYDATVNRLDNTHIAHSLKCRTLILAGSESPWYNDSLHMNSRR</sequence>
<proteinExistence type="inferred from homology"/>
<protein>
    <recommendedName>
        <fullName evidence="4">Serine aminopeptidase S33 domain-containing protein</fullName>
    </recommendedName>
</protein>
<evidence type="ECO:0000256" key="1">
    <source>
        <dbReference type="ARBA" id="ARBA00005598"/>
    </source>
</evidence>
<dbReference type="RefSeq" id="XP_007513517.1">
    <property type="nucleotide sequence ID" value="XM_007513455.1"/>
</dbReference>
<reference evidence="2 3" key="1">
    <citation type="submission" date="2011-10" db="EMBL/GenBank/DDBJ databases">
        <authorList>
            <person name="Genoscope - CEA"/>
        </authorList>
    </citation>
    <scope>NUCLEOTIDE SEQUENCE [LARGE SCALE GENOMIC DNA]</scope>
    <source>
        <strain evidence="2 3">RCC 1105</strain>
    </source>
</reference>
<dbReference type="InterPro" id="IPR004142">
    <property type="entry name" value="NDRG"/>
</dbReference>
<gene>
    <name evidence="2" type="ORF">Bathy04g02300</name>
</gene>
<dbReference type="Proteomes" id="UP000198341">
    <property type="component" value="Chromosome 4"/>
</dbReference>
<keyword evidence="3" id="KW-1185">Reference proteome</keyword>
<dbReference type="EMBL" id="FO082275">
    <property type="protein sequence ID" value="CCO16042.1"/>
    <property type="molecule type" value="Genomic_DNA"/>
</dbReference>
<name>K8ED89_9CHLO</name>
<evidence type="ECO:0000313" key="3">
    <source>
        <dbReference type="Proteomes" id="UP000198341"/>
    </source>
</evidence>
<organism evidence="2 3">
    <name type="scientific">Bathycoccus prasinos</name>
    <dbReference type="NCBI Taxonomy" id="41875"/>
    <lineage>
        <taxon>Eukaryota</taxon>
        <taxon>Viridiplantae</taxon>
        <taxon>Chlorophyta</taxon>
        <taxon>Mamiellophyceae</taxon>
        <taxon>Mamiellales</taxon>
        <taxon>Bathycoccaceae</taxon>
        <taxon>Bathycoccus</taxon>
    </lineage>
</organism>
<dbReference type="PANTHER" id="PTHR11034">
    <property type="entry name" value="N-MYC DOWNSTREAM REGULATED"/>
    <property type="match status" value="1"/>
</dbReference>
<dbReference type="STRING" id="41875.K8ED89"/>
<dbReference type="KEGG" id="bpg:Bathy04g02300"/>
<dbReference type="OrthoDB" id="741027at2759"/>
<dbReference type="Gene3D" id="3.40.50.1820">
    <property type="entry name" value="alpha/beta hydrolase"/>
    <property type="match status" value="1"/>
</dbReference>
<accession>K8ED89</accession>
<dbReference type="Pfam" id="PF03096">
    <property type="entry name" value="Ndr"/>
    <property type="match status" value="1"/>
</dbReference>
<dbReference type="AlphaFoldDB" id="K8ED89"/>